<protein>
    <recommendedName>
        <fullName evidence="3">DUF1800 domain-containing protein</fullName>
    </recommendedName>
</protein>
<dbReference type="AlphaFoldDB" id="A0A0A5HU68"/>
<accession>A0A0A5HU68</accession>
<reference evidence="1 2" key="1">
    <citation type="submission" date="2014-10" db="EMBL/GenBank/DDBJ databases">
        <title>Genome sequencing of Vibrio sinaloensis T08.</title>
        <authorList>
            <person name="Chan K.-G."/>
            <person name="Mohamad N.I."/>
        </authorList>
    </citation>
    <scope>NUCLEOTIDE SEQUENCE [LARGE SCALE GENOMIC DNA]</scope>
    <source>
        <strain evidence="1 2">T08</strain>
    </source>
</reference>
<evidence type="ECO:0008006" key="3">
    <source>
        <dbReference type="Google" id="ProtNLM"/>
    </source>
</evidence>
<dbReference type="EMBL" id="JRWP01000058">
    <property type="protein sequence ID" value="KGY06994.1"/>
    <property type="molecule type" value="Genomic_DNA"/>
</dbReference>
<dbReference type="InterPro" id="IPR014917">
    <property type="entry name" value="DUF1800"/>
</dbReference>
<evidence type="ECO:0000313" key="2">
    <source>
        <dbReference type="Proteomes" id="UP000030451"/>
    </source>
</evidence>
<evidence type="ECO:0000313" key="1">
    <source>
        <dbReference type="EMBL" id="KGY06994.1"/>
    </source>
</evidence>
<organism evidence="1 2">
    <name type="scientific">Photobacterium sp. (strain ATCC 43367)</name>
    <dbReference type="NCBI Taxonomy" id="379097"/>
    <lineage>
        <taxon>Bacteria</taxon>
        <taxon>Pseudomonadati</taxon>
        <taxon>Pseudomonadota</taxon>
        <taxon>Gammaproteobacteria</taxon>
        <taxon>Vibrionales</taxon>
        <taxon>Vibrionaceae</taxon>
        <taxon>Vibrio</taxon>
        <taxon>Vibrio oreintalis group</taxon>
    </lineage>
</organism>
<dbReference type="Proteomes" id="UP000030451">
    <property type="component" value="Unassembled WGS sequence"/>
</dbReference>
<name>A0A0A5HU68_PHOS4</name>
<dbReference type="OrthoDB" id="9772295at2"/>
<gene>
    <name evidence="1" type="ORF">NM06_19495</name>
</gene>
<proteinExistence type="predicted"/>
<sequence>MENLTHQQASRFLDLATMGVKQSELEQFLSIDDREIWLNQQIDLPYTLHLDQTRYQARSRGLTHATQECRVGAWFDIALWDSAQLRQRVAFALSQIFVVSDKDSNLIQDPEALAHYYDLLSNRAFGSFKDLLRDITLSPAMGQYLTMNGNKPQSVTGQAPDQNYAREVMQLFTIGLHQLNMDGSVILDGSGQPVETYQDSDIESLARIFTGWDIHGGDTLIPMVEDNSFHDMEEKWLFDAPYPAGQTARQDLEQFLSQITAHPNVAPFISTLLIKRLTTSNPSRDYIYRVAMAFDASGGNLAEVIRAIYTDQALLENTNLYMAKVREPLLAMTYLYRSMDAYPGGGNDIVYDPMRYKETFNQYPLGANSVFNFYQPNYVPSGPLEKQKLTAPELAIIDWSQLINMGNVFFRSLHEYGQNRGNSSNRKELYIAPVDLEKMAQSDQGALLVETINQIVLNRKGSVDVLSRLEKIYNSHANKIYAVHKMLFIAFMSPDFMVQE</sequence>
<comment type="caution">
    <text evidence="1">The sequence shown here is derived from an EMBL/GenBank/DDBJ whole genome shotgun (WGS) entry which is preliminary data.</text>
</comment>
<dbReference type="Pfam" id="PF08811">
    <property type="entry name" value="DUF1800"/>
    <property type="match status" value="1"/>
</dbReference>
<dbReference type="RefSeq" id="WP_038193139.1">
    <property type="nucleotide sequence ID" value="NZ_JRWP01000058.1"/>
</dbReference>
<dbReference type="STRING" id="379097.SE23_09385"/>